<evidence type="ECO:0000313" key="2">
    <source>
        <dbReference type="Proteomes" id="UP001521116"/>
    </source>
</evidence>
<sequence>MAGSTDPILLEYGLSEEDVRLDITKFSDHIVNKKLPCQQTKLRHDLASQMVEKAGGMFLWVKMQEPQLEDYKSKAVLRKVISKMPKGLFQTYERTWKEIRNLSEDDQERAIAILRWAVFAFRPLTVSELTEALLIDADMESEDLDLDDNLFITEEYINRGIKRNDEVFEALLSWGVDLNVKADDFSNSEQIPHFSWKTITYLQHCSPLFTKSSPT</sequence>
<reference evidence="1 2" key="1">
    <citation type="submission" date="2024-02" db="EMBL/GenBank/DDBJ databases">
        <title>De novo assembly and annotation of 12 fungi associated with fruit tree decline syndrome in Ontario, Canada.</title>
        <authorList>
            <person name="Sulman M."/>
            <person name="Ellouze W."/>
            <person name="Ilyukhin E."/>
        </authorList>
    </citation>
    <scope>NUCLEOTIDE SEQUENCE [LARGE SCALE GENOMIC DNA]</scope>
    <source>
        <strain evidence="1 2">M1-105</strain>
    </source>
</reference>
<organism evidence="1 2">
    <name type="scientific">Neofusicoccum ribis</name>
    <dbReference type="NCBI Taxonomy" id="45134"/>
    <lineage>
        <taxon>Eukaryota</taxon>
        <taxon>Fungi</taxon>
        <taxon>Dikarya</taxon>
        <taxon>Ascomycota</taxon>
        <taxon>Pezizomycotina</taxon>
        <taxon>Dothideomycetes</taxon>
        <taxon>Dothideomycetes incertae sedis</taxon>
        <taxon>Botryosphaeriales</taxon>
        <taxon>Botryosphaeriaceae</taxon>
        <taxon>Neofusicoccum</taxon>
    </lineage>
</organism>
<protein>
    <recommendedName>
        <fullName evidence="3">Ankyrin repeat protein</fullName>
    </recommendedName>
</protein>
<keyword evidence="2" id="KW-1185">Reference proteome</keyword>
<proteinExistence type="predicted"/>
<dbReference type="PANTHER" id="PTHR10039">
    <property type="entry name" value="AMELOGENIN"/>
    <property type="match status" value="1"/>
</dbReference>
<dbReference type="Proteomes" id="UP001521116">
    <property type="component" value="Unassembled WGS sequence"/>
</dbReference>
<comment type="caution">
    <text evidence="1">The sequence shown here is derived from an EMBL/GenBank/DDBJ whole genome shotgun (WGS) entry which is preliminary data.</text>
</comment>
<evidence type="ECO:0000313" key="1">
    <source>
        <dbReference type="EMBL" id="KAL1634581.1"/>
    </source>
</evidence>
<accession>A0ABR3T4R6</accession>
<dbReference type="EMBL" id="JAJVDC020000015">
    <property type="protein sequence ID" value="KAL1634581.1"/>
    <property type="molecule type" value="Genomic_DNA"/>
</dbReference>
<name>A0ABR3T4R6_9PEZI</name>
<gene>
    <name evidence="1" type="ORF">SLS56_002274</name>
</gene>
<evidence type="ECO:0008006" key="3">
    <source>
        <dbReference type="Google" id="ProtNLM"/>
    </source>
</evidence>